<keyword evidence="2" id="KW-0964">Secreted</keyword>
<evidence type="ECO:0000256" key="4">
    <source>
        <dbReference type="SAM" id="MobiDB-lite"/>
    </source>
</evidence>
<dbReference type="SUPFAM" id="SSF48113">
    <property type="entry name" value="Heme-dependent peroxidases"/>
    <property type="match status" value="1"/>
</dbReference>
<feature type="region of interest" description="Disordered" evidence="4">
    <location>
        <begin position="23"/>
        <end position="55"/>
    </location>
</feature>
<comment type="subcellular location">
    <subcellularLocation>
        <location evidence="1">Secreted</location>
    </subcellularLocation>
</comment>
<evidence type="ECO:0000313" key="6">
    <source>
        <dbReference type="Proteomes" id="UP000307768"/>
    </source>
</evidence>
<accession>A0A5Q6RJ80</accession>
<evidence type="ECO:0000256" key="2">
    <source>
        <dbReference type="ARBA" id="ARBA00022525"/>
    </source>
</evidence>
<keyword evidence="5" id="KW-0560">Oxidoreductase</keyword>
<dbReference type="GO" id="GO:0020037">
    <property type="term" value="F:heme binding"/>
    <property type="evidence" value="ECO:0007669"/>
    <property type="project" value="InterPro"/>
</dbReference>
<comment type="caution">
    <text evidence="5">The sequence shown here is derived from an EMBL/GenBank/DDBJ whole genome shotgun (WGS) entry which is preliminary data.</text>
</comment>
<dbReference type="EMBL" id="VDFQ02000007">
    <property type="protein sequence ID" value="KAA1418136.1"/>
    <property type="molecule type" value="Genomic_DNA"/>
</dbReference>
<evidence type="ECO:0000256" key="1">
    <source>
        <dbReference type="ARBA" id="ARBA00004613"/>
    </source>
</evidence>
<evidence type="ECO:0000256" key="3">
    <source>
        <dbReference type="ARBA" id="ARBA00023180"/>
    </source>
</evidence>
<proteinExistence type="predicted"/>
<dbReference type="OrthoDB" id="105077at2"/>
<organism evidence="5 6">
    <name type="scientific">Mumia zhuanghuii</name>
    <dbReference type="NCBI Taxonomy" id="2585211"/>
    <lineage>
        <taxon>Bacteria</taxon>
        <taxon>Bacillati</taxon>
        <taxon>Actinomycetota</taxon>
        <taxon>Actinomycetes</taxon>
        <taxon>Propionibacteriales</taxon>
        <taxon>Nocardioidaceae</taxon>
        <taxon>Mumia</taxon>
    </lineage>
</organism>
<dbReference type="Proteomes" id="UP000307768">
    <property type="component" value="Unassembled WGS sequence"/>
</dbReference>
<evidence type="ECO:0000313" key="5">
    <source>
        <dbReference type="EMBL" id="KAA1418136.1"/>
    </source>
</evidence>
<dbReference type="AlphaFoldDB" id="A0A5Q6RJ80"/>
<keyword evidence="3" id="KW-0325">Glycoprotein</keyword>
<reference evidence="5 6" key="1">
    <citation type="submission" date="2019-09" db="EMBL/GenBank/DDBJ databases">
        <title>Mumia zhuanghuii sp. nov. isolated from the intestinal contents of plateau pika (Ochotona curzoniae) in the Qinghai-Tibet plateau of China.</title>
        <authorList>
            <person name="Tian Z."/>
        </authorList>
    </citation>
    <scope>NUCLEOTIDE SEQUENCE [LARGE SCALE GENOMIC DNA]</scope>
    <source>
        <strain evidence="6">350</strain>
    </source>
</reference>
<dbReference type="GO" id="GO:0006979">
    <property type="term" value="P:response to oxidative stress"/>
    <property type="evidence" value="ECO:0007669"/>
    <property type="project" value="InterPro"/>
</dbReference>
<dbReference type="InterPro" id="IPR037120">
    <property type="entry name" value="Haem_peroxidase_sf_animal"/>
</dbReference>
<protein>
    <submittedName>
        <fullName evidence="5">Peroxidase</fullName>
    </submittedName>
</protein>
<gene>
    <name evidence="5" type="ORF">FE697_020040</name>
</gene>
<dbReference type="Pfam" id="PF03098">
    <property type="entry name" value="An_peroxidase"/>
    <property type="match status" value="1"/>
</dbReference>
<sequence length="530" mass="57184">MIVCERRGAAAGRANERGECTMTATASPGGPPPSGAPVAAGHGSAPPRGIGNVPRSTTETGKFGRLFRGLTPLVLDDAQIQNVVAAMVDQPDQPGGGWSGEPTPSDATLAAGWTYFAQFVDHDITFDPTSMLDQANDPDALENFRTPRFDLDCLYGLGPSANPWLYDGNDPDRLLLGVNPPEFLQRDLNRNHQGRALIGDPRNDVHVIVAQLHLGFVEFHNHVVDRVRADPSLVTGVPATPVGGWGGGPAVTGQPTFGQIVTLVRWHYQWLVLTGFLPLIVGQATADEVLKRDKHGRLDAALKLYNVRRNPWMPVEFSAGAYRFGHSLVRDAYLLNGGLTPLPVFSVEGDSNPLADLRGFRRIPTGWEIEWHRFFDGLPTSGGETQRARLFDIRISSPLHSLPASIDQMRRSLAFLNIKRGVALELPSGEDFAAATAGKLRIDPATVAIQTGLQHPAPLWFWFLKEAEVTRGGQSLGPIGGRVVAEVLIGLTQNDRSSFLRAQPDWRPTLGATAGEFGIADVLTVGGVSV</sequence>
<dbReference type="PANTHER" id="PTHR11475">
    <property type="entry name" value="OXIDASE/PEROXIDASE"/>
    <property type="match status" value="1"/>
</dbReference>
<dbReference type="GO" id="GO:0004601">
    <property type="term" value="F:peroxidase activity"/>
    <property type="evidence" value="ECO:0007669"/>
    <property type="project" value="UniProtKB-KW"/>
</dbReference>
<dbReference type="InterPro" id="IPR019791">
    <property type="entry name" value="Haem_peroxidase_animal"/>
</dbReference>
<dbReference type="PANTHER" id="PTHR11475:SF4">
    <property type="entry name" value="CHORION PEROXIDASE"/>
    <property type="match status" value="1"/>
</dbReference>
<keyword evidence="5" id="KW-0575">Peroxidase</keyword>
<dbReference type="GO" id="GO:0005576">
    <property type="term" value="C:extracellular region"/>
    <property type="evidence" value="ECO:0007669"/>
    <property type="project" value="UniProtKB-SubCell"/>
</dbReference>
<name>A0A5Q6RJ80_9ACTN</name>
<dbReference type="Gene3D" id="1.10.640.10">
    <property type="entry name" value="Haem peroxidase domain superfamily, animal type"/>
    <property type="match status" value="1"/>
</dbReference>
<dbReference type="InterPro" id="IPR010255">
    <property type="entry name" value="Haem_peroxidase_sf"/>
</dbReference>
<feature type="compositionally biased region" description="Low complexity" evidence="4">
    <location>
        <begin position="36"/>
        <end position="47"/>
    </location>
</feature>